<protein>
    <submittedName>
        <fullName evidence="1">Uncharacterized protein</fullName>
    </submittedName>
</protein>
<organism evidence="1 2">
    <name type="scientific">Dipteronia sinensis</name>
    <dbReference type="NCBI Taxonomy" id="43782"/>
    <lineage>
        <taxon>Eukaryota</taxon>
        <taxon>Viridiplantae</taxon>
        <taxon>Streptophyta</taxon>
        <taxon>Embryophyta</taxon>
        <taxon>Tracheophyta</taxon>
        <taxon>Spermatophyta</taxon>
        <taxon>Magnoliopsida</taxon>
        <taxon>eudicotyledons</taxon>
        <taxon>Gunneridae</taxon>
        <taxon>Pentapetalae</taxon>
        <taxon>rosids</taxon>
        <taxon>malvids</taxon>
        <taxon>Sapindales</taxon>
        <taxon>Sapindaceae</taxon>
        <taxon>Hippocastanoideae</taxon>
        <taxon>Acereae</taxon>
        <taxon>Dipteronia</taxon>
    </lineage>
</organism>
<feature type="non-terminal residue" evidence="1">
    <location>
        <position position="1"/>
    </location>
</feature>
<evidence type="ECO:0000313" key="2">
    <source>
        <dbReference type="Proteomes" id="UP001281410"/>
    </source>
</evidence>
<accession>A0AAD9ZR04</accession>
<dbReference type="AlphaFoldDB" id="A0AAD9ZR04"/>
<dbReference type="EMBL" id="JANJYJ010000009">
    <property type="protein sequence ID" value="KAK3188819.1"/>
    <property type="molecule type" value="Genomic_DNA"/>
</dbReference>
<comment type="caution">
    <text evidence="1">The sequence shown here is derived from an EMBL/GenBank/DDBJ whole genome shotgun (WGS) entry which is preliminary data.</text>
</comment>
<gene>
    <name evidence="1" type="ORF">Dsin_028380</name>
</gene>
<reference evidence="1" key="1">
    <citation type="journal article" date="2023" name="Plant J.">
        <title>Genome sequences and population genomics provide insights into the demographic history, inbreeding, and mutation load of two 'living fossil' tree species of Dipteronia.</title>
        <authorList>
            <person name="Feng Y."/>
            <person name="Comes H.P."/>
            <person name="Chen J."/>
            <person name="Zhu S."/>
            <person name="Lu R."/>
            <person name="Zhang X."/>
            <person name="Li P."/>
            <person name="Qiu J."/>
            <person name="Olsen K.M."/>
            <person name="Qiu Y."/>
        </authorList>
    </citation>
    <scope>NUCLEOTIDE SEQUENCE</scope>
    <source>
        <strain evidence="1">NBL</strain>
    </source>
</reference>
<evidence type="ECO:0000313" key="1">
    <source>
        <dbReference type="EMBL" id="KAK3188819.1"/>
    </source>
</evidence>
<feature type="non-terminal residue" evidence="1">
    <location>
        <position position="63"/>
    </location>
</feature>
<keyword evidence="2" id="KW-1185">Reference proteome</keyword>
<proteinExistence type="predicted"/>
<dbReference type="Proteomes" id="UP001281410">
    <property type="component" value="Unassembled WGS sequence"/>
</dbReference>
<name>A0AAD9ZR04_9ROSI</name>
<sequence>YSKSRETLIEWIQDTGKRNRLVRVIKKMIVYVDGRRPRISFSCERSCVYRKKNNKGQKPKRLK</sequence>